<dbReference type="Proteomes" id="UP000316096">
    <property type="component" value="Unassembled WGS sequence"/>
</dbReference>
<accession>A0A543CJ21</accession>
<reference evidence="2 3" key="1">
    <citation type="submission" date="2019-06" db="EMBL/GenBank/DDBJ databases">
        <title>Sequencing the genomes of 1000 actinobacteria strains.</title>
        <authorList>
            <person name="Klenk H.-P."/>
        </authorList>
    </citation>
    <scope>NUCLEOTIDE SEQUENCE [LARGE SCALE GENOMIC DNA]</scope>
    <source>
        <strain evidence="2 3">DSM 102200</strain>
    </source>
</reference>
<evidence type="ECO:0000313" key="2">
    <source>
        <dbReference type="EMBL" id="TQL97091.1"/>
    </source>
</evidence>
<name>A0A543CJ21_9ACTN</name>
<sequence length="194" mass="21734">MGFRPDHRLVTPIDRDAFHRAARLRELGIKEEPDPEFDEFARHLAQTLDAPFAMVNIIGAERQYFAGLYPSSRDRGVAPEVDPFRAMACDHGYCMYVVTRQHAMALDEVMDYHLFAGNPVVDKIGIRAYLGAPLIHPTGTLGTICILDTKPHDWGHGGIAFIKAQAAELVERIERRARLLKEPQYPSGAASLRI</sequence>
<dbReference type="PANTHER" id="PTHR43102">
    <property type="entry name" value="SLR1143 PROTEIN"/>
    <property type="match status" value="1"/>
</dbReference>
<gene>
    <name evidence="2" type="ORF">FB559_2666</name>
</gene>
<dbReference type="SUPFAM" id="SSF55781">
    <property type="entry name" value="GAF domain-like"/>
    <property type="match status" value="1"/>
</dbReference>
<dbReference type="PANTHER" id="PTHR43102:SF2">
    <property type="entry name" value="GAF DOMAIN-CONTAINING PROTEIN"/>
    <property type="match status" value="1"/>
</dbReference>
<dbReference type="OrthoDB" id="9150152at2"/>
<dbReference type="EMBL" id="VFOZ01000001">
    <property type="protein sequence ID" value="TQL97091.1"/>
    <property type="molecule type" value="Genomic_DNA"/>
</dbReference>
<dbReference type="Pfam" id="PF01590">
    <property type="entry name" value="GAF"/>
    <property type="match status" value="1"/>
</dbReference>
<dbReference type="RefSeq" id="WP_141955866.1">
    <property type="nucleotide sequence ID" value="NZ_VFOZ01000001.1"/>
</dbReference>
<organism evidence="2 3">
    <name type="scientific">Actinoallomurus bryophytorum</name>
    <dbReference type="NCBI Taxonomy" id="1490222"/>
    <lineage>
        <taxon>Bacteria</taxon>
        <taxon>Bacillati</taxon>
        <taxon>Actinomycetota</taxon>
        <taxon>Actinomycetes</taxon>
        <taxon>Streptosporangiales</taxon>
        <taxon>Thermomonosporaceae</taxon>
        <taxon>Actinoallomurus</taxon>
    </lineage>
</organism>
<keyword evidence="3" id="KW-1185">Reference proteome</keyword>
<dbReference type="Gene3D" id="3.30.450.40">
    <property type="match status" value="1"/>
</dbReference>
<dbReference type="AlphaFoldDB" id="A0A543CJ21"/>
<evidence type="ECO:0000313" key="3">
    <source>
        <dbReference type="Proteomes" id="UP000316096"/>
    </source>
</evidence>
<dbReference type="InterPro" id="IPR029016">
    <property type="entry name" value="GAF-like_dom_sf"/>
</dbReference>
<proteinExistence type="predicted"/>
<feature type="domain" description="GAF" evidence="1">
    <location>
        <begin position="36"/>
        <end position="169"/>
    </location>
</feature>
<dbReference type="InterPro" id="IPR003018">
    <property type="entry name" value="GAF"/>
</dbReference>
<comment type="caution">
    <text evidence="2">The sequence shown here is derived from an EMBL/GenBank/DDBJ whole genome shotgun (WGS) entry which is preliminary data.</text>
</comment>
<protein>
    <submittedName>
        <fullName evidence="2">GAF domain-containing protein</fullName>
    </submittedName>
</protein>
<evidence type="ECO:0000259" key="1">
    <source>
        <dbReference type="Pfam" id="PF01590"/>
    </source>
</evidence>